<dbReference type="CDD" id="cd07380">
    <property type="entry name" value="MPP_CWF19_N"/>
    <property type="match status" value="1"/>
</dbReference>
<gene>
    <name evidence="5" type="ORF">CAPTEDRAFT_168674</name>
</gene>
<evidence type="ECO:0000256" key="1">
    <source>
        <dbReference type="ARBA" id="ARBA00006795"/>
    </source>
</evidence>
<dbReference type="InterPro" id="IPR006768">
    <property type="entry name" value="Cwf19-like_C_dom-1"/>
</dbReference>
<dbReference type="FunCoup" id="R7URU3">
    <property type="interactions" value="1883"/>
</dbReference>
<dbReference type="HOGENOM" id="CLU_019955_2_0_1"/>
<dbReference type="Gene3D" id="3.30.428.10">
    <property type="entry name" value="HIT-like"/>
    <property type="match status" value="1"/>
</dbReference>
<dbReference type="STRING" id="283909.R7URU3"/>
<dbReference type="EMBL" id="KB300511">
    <property type="protein sequence ID" value="ELU06627.1"/>
    <property type="molecule type" value="Genomic_DNA"/>
</dbReference>
<name>R7URU3_CAPTE</name>
<dbReference type="GO" id="GO:0061632">
    <property type="term" value="F:RNA lariat debranching enzyme activator activity"/>
    <property type="evidence" value="ECO:0007669"/>
    <property type="project" value="TreeGrafter"/>
</dbReference>
<dbReference type="GO" id="GO:0071014">
    <property type="term" value="C:post-mRNA release spliceosomal complex"/>
    <property type="evidence" value="ECO:0007669"/>
    <property type="project" value="TreeGrafter"/>
</dbReference>
<dbReference type="InterPro" id="IPR040194">
    <property type="entry name" value="Cwf19-like"/>
</dbReference>
<feature type="region of interest" description="Disordered" evidence="2">
    <location>
        <begin position="285"/>
        <end position="314"/>
    </location>
</feature>
<evidence type="ECO:0000313" key="7">
    <source>
        <dbReference type="Proteomes" id="UP000014760"/>
    </source>
</evidence>
<evidence type="ECO:0000259" key="4">
    <source>
        <dbReference type="Pfam" id="PF04677"/>
    </source>
</evidence>
<dbReference type="InterPro" id="IPR006767">
    <property type="entry name" value="Cwf19-like_C_dom-2"/>
</dbReference>
<comment type="similarity">
    <text evidence="1">Belongs to the CWF19 family.</text>
</comment>
<dbReference type="EnsemblMetazoa" id="CapteT168674">
    <property type="protein sequence ID" value="CapteP168674"/>
    <property type="gene ID" value="CapteG168674"/>
</dbReference>
<feature type="domain" description="Cwf19-like protein C-terminal" evidence="3">
    <location>
        <begin position="445"/>
        <end position="536"/>
    </location>
</feature>
<dbReference type="OrthoDB" id="444325at2759"/>
<evidence type="ECO:0000313" key="5">
    <source>
        <dbReference type="EMBL" id="ELU06627.1"/>
    </source>
</evidence>
<dbReference type="Pfam" id="PF04676">
    <property type="entry name" value="CwfJ_C_2"/>
    <property type="match status" value="1"/>
</dbReference>
<reference evidence="5 7" key="2">
    <citation type="journal article" date="2013" name="Nature">
        <title>Insights into bilaterian evolution from three spiralian genomes.</title>
        <authorList>
            <person name="Simakov O."/>
            <person name="Marletaz F."/>
            <person name="Cho S.J."/>
            <person name="Edsinger-Gonzales E."/>
            <person name="Havlak P."/>
            <person name="Hellsten U."/>
            <person name="Kuo D.H."/>
            <person name="Larsson T."/>
            <person name="Lv J."/>
            <person name="Arendt D."/>
            <person name="Savage R."/>
            <person name="Osoegawa K."/>
            <person name="de Jong P."/>
            <person name="Grimwood J."/>
            <person name="Chapman J.A."/>
            <person name="Shapiro H."/>
            <person name="Aerts A."/>
            <person name="Otillar R.P."/>
            <person name="Terry A.Y."/>
            <person name="Boore J.L."/>
            <person name="Grigoriev I.V."/>
            <person name="Lindberg D.R."/>
            <person name="Seaver E.C."/>
            <person name="Weisblat D.A."/>
            <person name="Putnam N.H."/>
            <person name="Rokhsar D.S."/>
        </authorList>
    </citation>
    <scope>NUCLEOTIDE SEQUENCE</scope>
    <source>
        <strain evidence="5 7">I ESC-2004</strain>
    </source>
</reference>
<dbReference type="PANTHER" id="PTHR12072">
    <property type="entry name" value="CWF19, CELL CYCLE CONTROL PROTEIN"/>
    <property type="match status" value="1"/>
</dbReference>
<dbReference type="EMBL" id="AMQN01001193">
    <property type="status" value="NOT_ANNOTATED_CDS"/>
    <property type="molecule type" value="Genomic_DNA"/>
</dbReference>
<reference evidence="7" key="1">
    <citation type="submission" date="2012-12" db="EMBL/GenBank/DDBJ databases">
        <authorList>
            <person name="Hellsten U."/>
            <person name="Grimwood J."/>
            <person name="Chapman J.A."/>
            <person name="Shapiro H."/>
            <person name="Aerts A."/>
            <person name="Otillar R.P."/>
            <person name="Terry A.Y."/>
            <person name="Boore J.L."/>
            <person name="Simakov O."/>
            <person name="Marletaz F."/>
            <person name="Cho S.-J."/>
            <person name="Edsinger-Gonzales E."/>
            <person name="Havlak P."/>
            <person name="Kuo D.-H."/>
            <person name="Larsson T."/>
            <person name="Lv J."/>
            <person name="Arendt D."/>
            <person name="Savage R."/>
            <person name="Osoegawa K."/>
            <person name="de Jong P."/>
            <person name="Lindberg D.R."/>
            <person name="Seaver E.C."/>
            <person name="Weisblat D.A."/>
            <person name="Putnam N.H."/>
            <person name="Grigoriev I.V."/>
            <person name="Rokhsar D.S."/>
        </authorList>
    </citation>
    <scope>NUCLEOTIDE SEQUENCE</scope>
    <source>
        <strain evidence="7">I ESC-2004</strain>
    </source>
</reference>
<dbReference type="OMA" id="IVPITHY"/>
<protein>
    <recommendedName>
        <fullName evidence="8">Cwf19-like C-terminal domain-containing protein</fullName>
    </recommendedName>
</protein>
<reference evidence="6" key="3">
    <citation type="submission" date="2015-06" db="UniProtKB">
        <authorList>
            <consortium name="EnsemblMetazoa"/>
        </authorList>
    </citation>
    <scope>IDENTIFICATION</scope>
</reference>
<dbReference type="SUPFAM" id="SSF54197">
    <property type="entry name" value="HIT-like"/>
    <property type="match status" value="1"/>
</dbReference>
<dbReference type="AlphaFoldDB" id="R7URU3"/>
<organism evidence="5">
    <name type="scientific">Capitella teleta</name>
    <name type="common">Polychaete worm</name>
    <dbReference type="NCBI Taxonomy" id="283909"/>
    <lineage>
        <taxon>Eukaryota</taxon>
        <taxon>Metazoa</taxon>
        <taxon>Spiralia</taxon>
        <taxon>Lophotrochozoa</taxon>
        <taxon>Annelida</taxon>
        <taxon>Polychaeta</taxon>
        <taxon>Sedentaria</taxon>
        <taxon>Scolecida</taxon>
        <taxon>Capitellidae</taxon>
        <taxon>Capitella</taxon>
    </lineage>
</organism>
<dbReference type="PANTHER" id="PTHR12072:SF4">
    <property type="entry name" value="CWF19-LIKE PROTEIN 1"/>
    <property type="match status" value="1"/>
</dbReference>
<dbReference type="InterPro" id="IPR036265">
    <property type="entry name" value="HIT-like_sf"/>
</dbReference>
<evidence type="ECO:0000256" key="2">
    <source>
        <dbReference type="SAM" id="MobiDB-lite"/>
    </source>
</evidence>
<feature type="domain" description="Cwf19-like C-terminal" evidence="4">
    <location>
        <begin position="326"/>
        <end position="430"/>
    </location>
</feature>
<accession>R7URU3</accession>
<evidence type="ECO:0000313" key="6">
    <source>
        <dbReference type="EnsemblMetazoa" id="CapteP168674"/>
    </source>
</evidence>
<dbReference type="GO" id="GO:0000398">
    <property type="term" value="P:mRNA splicing, via spliceosome"/>
    <property type="evidence" value="ECO:0007669"/>
    <property type="project" value="TreeGrafter"/>
</dbReference>
<keyword evidence="7" id="KW-1185">Reference proteome</keyword>
<evidence type="ECO:0000259" key="3">
    <source>
        <dbReference type="Pfam" id="PF04676"/>
    </source>
</evidence>
<proteinExistence type="inferred from homology"/>
<dbReference type="Proteomes" id="UP000014760">
    <property type="component" value="Unassembled WGS sequence"/>
</dbReference>
<sequence length="538" mass="60684">MLFSRINAVQKKAGKFDMLFCVGDFFGDDDAEWQKYSSGTAKVPIPTFILGPNATEHVRNFPDSDGGDLCENVTYLGKKGLYTGASGLTVAYLSGRESLSAAGQEKSFNFTSDIARSLRDPLLAGAGFRGVDILLTSQWPKGVEKYASVPVRISSDECGSGIIAQLALSLKPRYHFCAQQGAYYERQPYRNHKVIQQSAKHVTRFISLSKVGNPKKLKFLYAFSIMPMKTIKEADLIKQPTDCTECPFRLDASLFQQKKVRFYDGLQEEKGAQFFYDQKVLDSGEPVNQRKRGGGNGEGPQPKRAPRESPAPPPVSNGILCFSAKPKGPCWFCLGSPEVEKHLVVSVGELTYLALAKGGLVPDHLLILPIGHHQSTVDLSDDILDEIHKYKNALKKCFKQEDKEVVFFERNYKTPHLQIQVVPCSTSLVPYIHDTFMEYALSHKCELHEIPEHSDLRQIVPSGAPYFHAELPTGKRLLYRMKKVSTFPIQFGREAMAHERLLNMPHRADWRQCKYSHEEEVKMRGDMRELFRDFDFNL</sequence>
<evidence type="ECO:0008006" key="8">
    <source>
        <dbReference type="Google" id="ProtNLM"/>
    </source>
</evidence>
<dbReference type="Pfam" id="PF04677">
    <property type="entry name" value="CwfJ_C_1"/>
    <property type="match status" value="1"/>
</dbReference>